<evidence type="ECO:0000313" key="1">
    <source>
        <dbReference type="EMBL" id="JAT35797.1"/>
    </source>
</evidence>
<gene>
    <name evidence="1" type="ORF">g.48521</name>
</gene>
<dbReference type="EMBL" id="GEBQ01004180">
    <property type="protein sequence ID" value="JAT35797.1"/>
    <property type="molecule type" value="Transcribed_RNA"/>
</dbReference>
<sequence>MFGQCISFLEHYSNEGDHFFIHVTGDETWVIYATTESKQQSMEWRHSSSPRKVKFQVLYNEEMNNCRHLTGDGTLNRWQHFNNTPTRANSVEWLRNGVRGLPTDAGTQCACAKRQP</sequence>
<dbReference type="AlphaFoldDB" id="A0A1B6MIL7"/>
<name>A0A1B6MIL7_9HEMI</name>
<accession>A0A1B6MIL7</accession>
<protein>
    <submittedName>
        <fullName evidence="1">Uncharacterized protein</fullName>
    </submittedName>
</protein>
<reference evidence="1" key="1">
    <citation type="submission" date="2015-11" db="EMBL/GenBank/DDBJ databases">
        <title>De novo transcriptome assembly of four potential Pierce s Disease insect vectors from Arizona vineyards.</title>
        <authorList>
            <person name="Tassone E.E."/>
        </authorList>
    </citation>
    <scope>NUCLEOTIDE SEQUENCE</scope>
</reference>
<proteinExistence type="predicted"/>
<organism evidence="1">
    <name type="scientific">Graphocephala atropunctata</name>
    <dbReference type="NCBI Taxonomy" id="36148"/>
    <lineage>
        <taxon>Eukaryota</taxon>
        <taxon>Metazoa</taxon>
        <taxon>Ecdysozoa</taxon>
        <taxon>Arthropoda</taxon>
        <taxon>Hexapoda</taxon>
        <taxon>Insecta</taxon>
        <taxon>Pterygota</taxon>
        <taxon>Neoptera</taxon>
        <taxon>Paraneoptera</taxon>
        <taxon>Hemiptera</taxon>
        <taxon>Auchenorrhyncha</taxon>
        <taxon>Membracoidea</taxon>
        <taxon>Cicadellidae</taxon>
        <taxon>Cicadellinae</taxon>
        <taxon>Cicadellini</taxon>
        <taxon>Graphocephala</taxon>
    </lineage>
</organism>
<feature type="non-terminal residue" evidence="1">
    <location>
        <position position="116"/>
    </location>
</feature>